<feature type="transmembrane region" description="Helical" evidence="1">
    <location>
        <begin position="37"/>
        <end position="55"/>
    </location>
</feature>
<gene>
    <name evidence="2" type="ORF">SAMN02927921_00728</name>
</gene>
<feature type="transmembrane region" description="Helical" evidence="1">
    <location>
        <begin position="99"/>
        <end position="122"/>
    </location>
</feature>
<keyword evidence="1" id="KW-1133">Transmembrane helix</keyword>
<dbReference type="Pfam" id="PF13593">
    <property type="entry name" value="SBF_like"/>
    <property type="match status" value="1"/>
</dbReference>
<dbReference type="AlphaFoldDB" id="A0A1K1MQP6"/>
<accession>A0A1K1MQP6</accession>
<reference evidence="2 3" key="1">
    <citation type="submission" date="2016-11" db="EMBL/GenBank/DDBJ databases">
        <authorList>
            <person name="Jaros S."/>
            <person name="Januszkiewicz K."/>
            <person name="Wedrychowicz H."/>
        </authorList>
    </citation>
    <scope>NUCLEOTIDE SEQUENCE [LARGE SCALE GENOMIC DNA]</scope>
    <source>
        <strain evidence="2 3">CGMCC 1.12145</strain>
    </source>
</reference>
<feature type="transmembrane region" description="Helical" evidence="1">
    <location>
        <begin position="164"/>
        <end position="182"/>
    </location>
</feature>
<feature type="transmembrane region" description="Helical" evidence="1">
    <location>
        <begin position="231"/>
        <end position="255"/>
    </location>
</feature>
<feature type="transmembrane region" description="Helical" evidence="1">
    <location>
        <begin position="67"/>
        <end position="87"/>
    </location>
</feature>
<organism evidence="2 3">
    <name type="scientific">Sinomicrobium oceani</name>
    <dbReference type="NCBI Taxonomy" id="1150368"/>
    <lineage>
        <taxon>Bacteria</taxon>
        <taxon>Pseudomonadati</taxon>
        <taxon>Bacteroidota</taxon>
        <taxon>Flavobacteriia</taxon>
        <taxon>Flavobacteriales</taxon>
        <taxon>Flavobacteriaceae</taxon>
        <taxon>Sinomicrobium</taxon>
    </lineage>
</organism>
<keyword evidence="3" id="KW-1185">Reference proteome</keyword>
<dbReference type="EMBL" id="FPJE01000003">
    <property type="protein sequence ID" value="SFW25357.1"/>
    <property type="molecule type" value="Genomic_DNA"/>
</dbReference>
<dbReference type="PIRSF" id="PIRSF026166">
    <property type="entry name" value="UCP026166"/>
    <property type="match status" value="1"/>
</dbReference>
<keyword evidence="1" id="KW-0472">Membrane</keyword>
<proteinExistence type="predicted"/>
<dbReference type="OrthoDB" id="9792271at2"/>
<dbReference type="PANTHER" id="PTHR18640">
    <property type="entry name" value="SOLUTE CARRIER FAMILY 10 MEMBER 7"/>
    <property type="match status" value="1"/>
</dbReference>
<dbReference type="STRING" id="1150368.SAMN02927921_00728"/>
<dbReference type="Gene3D" id="1.20.1530.20">
    <property type="match status" value="1"/>
</dbReference>
<dbReference type="GO" id="GO:0005886">
    <property type="term" value="C:plasma membrane"/>
    <property type="evidence" value="ECO:0007669"/>
    <property type="project" value="TreeGrafter"/>
</dbReference>
<evidence type="ECO:0000313" key="2">
    <source>
        <dbReference type="EMBL" id="SFW25357.1"/>
    </source>
</evidence>
<evidence type="ECO:0000256" key="1">
    <source>
        <dbReference type="SAM" id="Phobius"/>
    </source>
</evidence>
<dbReference type="InterPro" id="IPR038770">
    <property type="entry name" value="Na+/solute_symporter_sf"/>
</dbReference>
<name>A0A1K1MQP6_9FLAO</name>
<keyword evidence="1" id="KW-0812">Transmembrane</keyword>
<feature type="transmembrane region" description="Helical" evidence="1">
    <location>
        <begin position="292"/>
        <end position="313"/>
    </location>
</feature>
<evidence type="ECO:0000313" key="3">
    <source>
        <dbReference type="Proteomes" id="UP000182248"/>
    </source>
</evidence>
<dbReference type="RefSeq" id="WP_072316004.1">
    <property type="nucleotide sequence ID" value="NZ_FPJE01000003.1"/>
</dbReference>
<protein>
    <submittedName>
        <fullName evidence="2">Solute carrier family 10 (Sodium/bile acid cotransporter), member 7</fullName>
    </submittedName>
</protein>
<feature type="transmembrane region" description="Helical" evidence="1">
    <location>
        <begin position="129"/>
        <end position="152"/>
    </location>
</feature>
<sequence length="332" mass="36729">MRFRSDPFVLALLLSVITAYLFPQWGVEGSPFPTKTISSAGIALLFFFYGLKLSPDKIKKGLNNWKLHLVVQLATFVLFPLLVLPFYPLLKTTEQHTLWLAVFFLASLPSTVSSSVVMVSIARGNIPAAIFNASLSGMIGILITPLWITPFLEQAQTDMDFGSIYLQLVIEVIAPVILGIILQPLGGKFAGRYSKQLSFFDKSIILFIVYKSFSESFHSGVFSSIRWTDILLLIIIALSLFFVAYGIIYLISALLRFNREDRITALFCGSKKSLVHGTVMSKVLFSGMSSGGIILLPLMLYHGLQILLVSIIATKMGGESLVSEQKDTDDRP</sequence>
<dbReference type="PANTHER" id="PTHR18640:SF5">
    <property type="entry name" value="SODIUM_BILE ACID COTRANSPORTER 7"/>
    <property type="match status" value="1"/>
</dbReference>
<dbReference type="Proteomes" id="UP000182248">
    <property type="component" value="Unassembled WGS sequence"/>
</dbReference>
<dbReference type="InterPro" id="IPR016833">
    <property type="entry name" value="Put_Na-Bile_cotransptr"/>
</dbReference>